<dbReference type="PANTHER" id="PTHR42939:SF3">
    <property type="entry name" value="ABC TRANSPORTER ATP-BINDING COMPONENT"/>
    <property type="match status" value="1"/>
</dbReference>
<keyword evidence="1" id="KW-0813">Transport</keyword>
<dbReference type="InterPro" id="IPR051782">
    <property type="entry name" value="ABC_Transporter_VariousFunc"/>
</dbReference>
<protein>
    <submittedName>
        <fullName evidence="5">ABC transporter ATP-binding protein</fullName>
    </submittedName>
</protein>
<sequence length="299" mass="32155">MDYLIKVEGLEKRYDGFMLSGVELAVEPGSVVGFVGSNGAGKTTTLKAILGLVEPDAGSIELLGEPVAGPGARERARALDAVKARIGVVFDTCVFPDTCRVADVGLIGRAAYPTWRRERYEELCRAFGLAPAKTVKELSRGMGMKLTLAFALAHDPELLVLDEATAGLDPLARDEVLDILRDFMAEGDRGILMSTHITSDLEKIADEVVCIDEGRPVFALPKDAICDEAGVARCRASELDAVLGSGVLEPGQARVLRHDYGVDVLVPDRFAFARALPQVPVDKASIEDYMTLVLKGEVR</sequence>
<dbReference type="Pfam" id="PF00005">
    <property type="entry name" value="ABC_tran"/>
    <property type="match status" value="1"/>
</dbReference>
<keyword evidence="2" id="KW-0547">Nucleotide-binding</keyword>
<dbReference type="PROSITE" id="PS50893">
    <property type="entry name" value="ABC_TRANSPORTER_2"/>
    <property type="match status" value="1"/>
</dbReference>
<evidence type="ECO:0000256" key="1">
    <source>
        <dbReference type="ARBA" id="ARBA00022448"/>
    </source>
</evidence>
<dbReference type="GO" id="GO:0005524">
    <property type="term" value="F:ATP binding"/>
    <property type="evidence" value="ECO:0007669"/>
    <property type="project" value="UniProtKB-KW"/>
</dbReference>
<dbReference type="EMBL" id="JAJMLW010000003">
    <property type="protein sequence ID" value="MCI2242601.1"/>
    <property type="molecule type" value="Genomic_DNA"/>
</dbReference>
<comment type="caution">
    <text evidence="5">The sequence shown here is derived from an EMBL/GenBank/DDBJ whole genome shotgun (WGS) entry which is preliminary data.</text>
</comment>
<evidence type="ECO:0000256" key="2">
    <source>
        <dbReference type="ARBA" id="ARBA00022741"/>
    </source>
</evidence>
<dbReference type="SMART" id="SM00382">
    <property type="entry name" value="AAA"/>
    <property type="match status" value="1"/>
</dbReference>
<organism evidence="5 6">
    <name type="scientific">Adlercreutzia faecimuris</name>
    <dbReference type="NCBI Taxonomy" id="2897341"/>
    <lineage>
        <taxon>Bacteria</taxon>
        <taxon>Bacillati</taxon>
        <taxon>Actinomycetota</taxon>
        <taxon>Coriobacteriia</taxon>
        <taxon>Eggerthellales</taxon>
        <taxon>Eggerthellaceae</taxon>
        <taxon>Adlercreutzia</taxon>
    </lineage>
</organism>
<feature type="domain" description="ABC transporter" evidence="4">
    <location>
        <begin position="5"/>
        <end position="238"/>
    </location>
</feature>
<dbReference type="SUPFAM" id="SSF52540">
    <property type="entry name" value="P-loop containing nucleoside triphosphate hydrolases"/>
    <property type="match status" value="1"/>
</dbReference>
<accession>A0ABS9WIC7</accession>
<dbReference type="Gene3D" id="3.40.50.300">
    <property type="entry name" value="P-loop containing nucleotide triphosphate hydrolases"/>
    <property type="match status" value="1"/>
</dbReference>
<evidence type="ECO:0000313" key="5">
    <source>
        <dbReference type="EMBL" id="MCI2242601.1"/>
    </source>
</evidence>
<keyword evidence="6" id="KW-1185">Reference proteome</keyword>
<dbReference type="CDD" id="cd03230">
    <property type="entry name" value="ABC_DR_subfamily_A"/>
    <property type="match status" value="1"/>
</dbReference>
<dbReference type="Proteomes" id="UP001430755">
    <property type="component" value="Unassembled WGS sequence"/>
</dbReference>
<evidence type="ECO:0000256" key="3">
    <source>
        <dbReference type="ARBA" id="ARBA00022840"/>
    </source>
</evidence>
<reference evidence="5" key="1">
    <citation type="submission" date="2021-11" db="EMBL/GenBank/DDBJ databases">
        <title>A Novel Adlercreutzia Species, isolated from a Allomyrina dichotoma larva feces.</title>
        <authorList>
            <person name="Suh M.K."/>
        </authorList>
    </citation>
    <scope>NUCLEOTIDE SEQUENCE</scope>
    <source>
        <strain evidence="5">JBNU-10</strain>
    </source>
</reference>
<dbReference type="RefSeq" id="WP_242166022.1">
    <property type="nucleotide sequence ID" value="NZ_JAJMLW010000003.1"/>
</dbReference>
<dbReference type="InterPro" id="IPR027417">
    <property type="entry name" value="P-loop_NTPase"/>
</dbReference>
<dbReference type="InterPro" id="IPR003593">
    <property type="entry name" value="AAA+_ATPase"/>
</dbReference>
<gene>
    <name evidence="5" type="ORF">LPT13_09585</name>
</gene>
<dbReference type="PANTHER" id="PTHR42939">
    <property type="entry name" value="ABC TRANSPORTER ATP-BINDING PROTEIN ALBC-RELATED"/>
    <property type="match status" value="1"/>
</dbReference>
<evidence type="ECO:0000259" key="4">
    <source>
        <dbReference type="PROSITE" id="PS50893"/>
    </source>
</evidence>
<name>A0ABS9WIC7_9ACTN</name>
<evidence type="ECO:0000313" key="6">
    <source>
        <dbReference type="Proteomes" id="UP001430755"/>
    </source>
</evidence>
<proteinExistence type="predicted"/>
<dbReference type="InterPro" id="IPR003439">
    <property type="entry name" value="ABC_transporter-like_ATP-bd"/>
</dbReference>
<keyword evidence="3 5" id="KW-0067">ATP-binding</keyword>